<reference evidence="1" key="1">
    <citation type="submission" date="2022-01" db="EMBL/GenBank/DDBJ databases">
        <title>Novel bile acid biosynthetic pathways are enriched in the microbiome of centenarians.</title>
        <authorList>
            <person name="Sato Y."/>
            <person name="Atarashi K."/>
            <person name="Plichta R.D."/>
            <person name="Arai Y."/>
            <person name="Sasajima S."/>
            <person name="Kearney M.S."/>
            <person name="Suda W."/>
            <person name="Takeshita K."/>
            <person name="Sasaki T."/>
            <person name="Okamoto S."/>
            <person name="Skelly N.A."/>
            <person name="Okamura Y."/>
            <person name="Vlamakis H."/>
            <person name="Li Y."/>
            <person name="Tanoue T."/>
            <person name="Takei H."/>
            <person name="Nittono H."/>
            <person name="Narushima S."/>
            <person name="Irie J."/>
            <person name="Itoh H."/>
            <person name="Moriya K."/>
            <person name="Sugiura Y."/>
            <person name="Suematsu M."/>
            <person name="Moritoki N."/>
            <person name="Shibata S."/>
            <person name="Littman R.D."/>
            <person name="Fischbach A.M."/>
            <person name="Uwamino Y."/>
            <person name="Inoue T."/>
            <person name="Honda A."/>
            <person name="Hattori M."/>
            <person name="Murai T."/>
            <person name="Xavier J.R."/>
            <person name="Hirose N."/>
            <person name="Honda K."/>
        </authorList>
    </citation>
    <scope>NUCLEOTIDE SEQUENCE</scope>
    <source>
        <strain evidence="1">CE91-St55</strain>
    </source>
</reference>
<evidence type="ECO:0000313" key="2">
    <source>
        <dbReference type="Proteomes" id="UP001055091"/>
    </source>
</evidence>
<gene>
    <name evidence="1" type="ORF">CE91St55_62790</name>
</gene>
<protein>
    <submittedName>
        <fullName evidence="1">Uncharacterized protein</fullName>
    </submittedName>
</protein>
<accession>A0AA37N5R6</accession>
<sequence length="69" mass="8089">MFDILKQQAALSREVFEVQILFRSNATMQGRLRCSLSGKKYVSFRSELELLRMLKEEELEFCGKRGKTI</sequence>
<organism evidence="1 2">
    <name type="scientific">Hungatella hathewayi</name>
    <dbReference type="NCBI Taxonomy" id="154046"/>
    <lineage>
        <taxon>Bacteria</taxon>
        <taxon>Bacillati</taxon>
        <taxon>Bacillota</taxon>
        <taxon>Clostridia</taxon>
        <taxon>Lachnospirales</taxon>
        <taxon>Lachnospiraceae</taxon>
        <taxon>Hungatella</taxon>
    </lineage>
</organism>
<dbReference type="RefSeq" id="WP_244053174.1">
    <property type="nucleotide sequence ID" value="NZ_BQNJ01000002.1"/>
</dbReference>
<dbReference type="AlphaFoldDB" id="A0AA37N5R6"/>
<evidence type="ECO:0000313" key="1">
    <source>
        <dbReference type="EMBL" id="GKH04298.1"/>
    </source>
</evidence>
<dbReference type="Proteomes" id="UP001055091">
    <property type="component" value="Unassembled WGS sequence"/>
</dbReference>
<dbReference type="EMBL" id="BQNJ01000002">
    <property type="protein sequence ID" value="GKH04298.1"/>
    <property type="molecule type" value="Genomic_DNA"/>
</dbReference>
<comment type="caution">
    <text evidence="1">The sequence shown here is derived from an EMBL/GenBank/DDBJ whole genome shotgun (WGS) entry which is preliminary data.</text>
</comment>
<name>A0AA37N5R6_9FIRM</name>
<proteinExistence type="predicted"/>